<dbReference type="Gramene" id="XM_028357454.1">
    <property type="protein sequence ID" value="XP_028213255.1"/>
    <property type="gene ID" value="LOC114395625"/>
</dbReference>
<feature type="compositionally biased region" description="Low complexity" evidence="1">
    <location>
        <begin position="369"/>
        <end position="387"/>
    </location>
</feature>
<name>A0A445FY14_GLYSO</name>
<feature type="compositionally biased region" description="Polar residues" evidence="1">
    <location>
        <begin position="217"/>
        <end position="240"/>
    </location>
</feature>
<comment type="caution">
    <text evidence="3">The sequence shown here is derived from an EMBL/GenBank/DDBJ whole genome shotgun (WGS) entry which is preliminary data.</text>
</comment>
<accession>A0A445FY14</accession>
<protein>
    <recommendedName>
        <fullName evidence="2">Calmodulin-binding domain-containing protein</fullName>
    </recommendedName>
</protein>
<dbReference type="AlphaFoldDB" id="A0A445FY14"/>
<evidence type="ECO:0000313" key="4">
    <source>
        <dbReference type="Proteomes" id="UP000289340"/>
    </source>
</evidence>
<evidence type="ECO:0000313" key="3">
    <source>
        <dbReference type="EMBL" id="RZB53812.1"/>
    </source>
</evidence>
<evidence type="ECO:0000256" key="1">
    <source>
        <dbReference type="SAM" id="MobiDB-lite"/>
    </source>
</evidence>
<feature type="domain" description="Calmodulin-binding" evidence="2">
    <location>
        <begin position="479"/>
        <end position="577"/>
    </location>
</feature>
<feature type="region of interest" description="Disordered" evidence="1">
    <location>
        <begin position="282"/>
        <end position="309"/>
    </location>
</feature>
<dbReference type="PANTHER" id="PTHR33349">
    <property type="entry name" value="EMB|CAB62594.1"/>
    <property type="match status" value="1"/>
</dbReference>
<dbReference type="InterPro" id="IPR012417">
    <property type="entry name" value="CaM-bd_dom_pln"/>
</dbReference>
<dbReference type="SMART" id="SM01054">
    <property type="entry name" value="CaM_binding"/>
    <property type="match status" value="1"/>
</dbReference>
<dbReference type="PANTHER" id="PTHR33349:SF7">
    <property type="entry name" value="PLANT CALMODULIN-BINDING-LIKE PROTEIN"/>
    <property type="match status" value="1"/>
</dbReference>
<dbReference type="EMBL" id="QZWG01000018">
    <property type="protein sequence ID" value="RZB53812.1"/>
    <property type="molecule type" value="Genomic_DNA"/>
</dbReference>
<dbReference type="Proteomes" id="UP000289340">
    <property type="component" value="Chromosome 18"/>
</dbReference>
<feature type="region of interest" description="Disordered" evidence="1">
    <location>
        <begin position="197"/>
        <end position="242"/>
    </location>
</feature>
<reference evidence="3 4" key="1">
    <citation type="submission" date="2018-09" db="EMBL/GenBank/DDBJ databases">
        <title>A high-quality reference genome of wild soybean provides a powerful tool to mine soybean genomes.</title>
        <authorList>
            <person name="Xie M."/>
            <person name="Chung C.Y.L."/>
            <person name="Li M.-W."/>
            <person name="Wong F.-L."/>
            <person name="Chan T.-F."/>
            <person name="Lam H.-M."/>
        </authorList>
    </citation>
    <scope>NUCLEOTIDE SEQUENCE [LARGE SCALE GENOMIC DNA]</scope>
    <source>
        <strain evidence="4">cv. W05</strain>
        <tissue evidence="3">Hypocotyl of etiolated seedlings</tissue>
    </source>
</reference>
<feature type="region of interest" description="Disordered" evidence="1">
    <location>
        <begin position="126"/>
        <end position="146"/>
    </location>
</feature>
<dbReference type="EMBL" id="QZWG01000018">
    <property type="protein sequence ID" value="RZB53811.1"/>
    <property type="molecule type" value="Genomic_DNA"/>
</dbReference>
<organism evidence="3 4">
    <name type="scientific">Glycine soja</name>
    <name type="common">Wild soybean</name>
    <dbReference type="NCBI Taxonomy" id="3848"/>
    <lineage>
        <taxon>Eukaryota</taxon>
        <taxon>Viridiplantae</taxon>
        <taxon>Streptophyta</taxon>
        <taxon>Embryophyta</taxon>
        <taxon>Tracheophyta</taxon>
        <taxon>Spermatophyta</taxon>
        <taxon>Magnoliopsida</taxon>
        <taxon>eudicotyledons</taxon>
        <taxon>Gunneridae</taxon>
        <taxon>Pentapetalae</taxon>
        <taxon>rosids</taxon>
        <taxon>fabids</taxon>
        <taxon>Fabales</taxon>
        <taxon>Fabaceae</taxon>
        <taxon>Papilionoideae</taxon>
        <taxon>50 kb inversion clade</taxon>
        <taxon>NPAAA clade</taxon>
        <taxon>indigoferoid/millettioid clade</taxon>
        <taxon>Phaseoleae</taxon>
        <taxon>Glycine</taxon>
        <taxon>Glycine subgen. Soja</taxon>
    </lineage>
</organism>
<proteinExistence type="predicted"/>
<dbReference type="GO" id="GO:0005516">
    <property type="term" value="F:calmodulin binding"/>
    <property type="evidence" value="ECO:0007669"/>
    <property type="project" value="InterPro"/>
</dbReference>
<feature type="region of interest" description="Disordered" evidence="1">
    <location>
        <begin position="369"/>
        <end position="407"/>
    </location>
</feature>
<gene>
    <name evidence="3" type="ORF">D0Y65_049657</name>
</gene>
<keyword evidence="4" id="KW-1185">Reference proteome</keyword>
<dbReference type="Gramene" id="XM_028357453.1">
    <property type="protein sequence ID" value="XP_028213254.1"/>
    <property type="gene ID" value="LOC114395625"/>
</dbReference>
<feature type="compositionally biased region" description="Acidic residues" evidence="1">
    <location>
        <begin position="388"/>
        <end position="405"/>
    </location>
</feature>
<sequence length="590" mass="64528">MAKESVDLPLIPKVTMSSGVALRRHSAGIANSGNNEKKVVVPLYLRASTGSCHDFCKYGRKNVEEGREKLSMIKRAGRKSLSRSSEGIIGGIITSVANQKASLDSKPTKMLTVKHNESVDSKIQISDASDTDKMELPTKSSGSQKQMGNKVLVNTSKASLVRVKPSFLPKSHISSIPEARRGGIFSSFEVEALSKPASKRVEASPTATSERVKTHPKSTSQMVKTSPKSMFKMKQTSSKLSPFEDKEMELSDKHVTSLNPDFVTMQTISSVNYSDVFGGQKNSKIKMNKKEASPKSSSRGIGSVSARKHKGLKIVPHLMNQPKPIKVELEEDNNEAQEKTLYVIKMESANQSSLSDQNESQAIELPLSNSLSSPKFSPPSKSQSSSQEDQEESEYANSEFEEDACPENHEIDYMANVETLEVEENGKPQNDGIVCSENIECQNLGRKLVETQIEYTAYVDTLEAEENGKPQKDGIVCSEAKECKKLGGELVETQIEKGSLRSLKIQKGKVLGASVTNVKAVAITAPEKVVLRRQNVQVKKDGQGLYNNVIEETATKLVETQKGKVKALIDAFEAVISLEEKRTSAANIVN</sequence>
<evidence type="ECO:0000259" key="2">
    <source>
        <dbReference type="SMART" id="SM01054"/>
    </source>
</evidence>
<dbReference type="Pfam" id="PF07839">
    <property type="entry name" value="CaM_binding"/>
    <property type="match status" value="1"/>
</dbReference>